<reference evidence="4 6" key="1">
    <citation type="submission" date="2017-03" db="EMBL/GenBank/DDBJ databases">
        <title>Genomes of endolithic fungi from Antarctica.</title>
        <authorList>
            <person name="Coleine C."/>
            <person name="Masonjones S."/>
            <person name="Stajich J.E."/>
        </authorList>
    </citation>
    <scope>NUCLEOTIDE SEQUENCE [LARGE SCALE GENOMIC DNA]</scope>
    <source>
        <strain evidence="4 6">CCFEE 5187</strain>
    </source>
</reference>
<feature type="region of interest" description="Disordered" evidence="2">
    <location>
        <begin position="27"/>
        <end position="85"/>
    </location>
</feature>
<dbReference type="InterPro" id="IPR009057">
    <property type="entry name" value="Homeodomain-like_sf"/>
</dbReference>
<dbReference type="SUPFAM" id="SSF46689">
    <property type="entry name" value="Homeodomain-like"/>
    <property type="match status" value="1"/>
</dbReference>
<dbReference type="PANTHER" id="PTHR46734:SF1">
    <property type="entry name" value="TELOMERIC REPEAT-BINDING FACTOR 1"/>
    <property type="match status" value="1"/>
</dbReference>
<comment type="caution">
    <text evidence="4">The sequence shown here is derived from an EMBL/GenBank/DDBJ whole genome shotgun (WGS) entry which is preliminary data.</text>
</comment>
<dbReference type="EMBL" id="NAJN01000443">
    <property type="protein sequence ID" value="TKA73274.1"/>
    <property type="molecule type" value="Genomic_DNA"/>
</dbReference>
<dbReference type="Proteomes" id="UP000308768">
    <property type="component" value="Unassembled WGS sequence"/>
</dbReference>
<evidence type="ECO:0000313" key="6">
    <source>
        <dbReference type="Proteomes" id="UP000308768"/>
    </source>
</evidence>
<dbReference type="Pfam" id="PF00249">
    <property type="entry name" value="Myb_DNA-binding"/>
    <property type="match status" value="1"/>
</dbReference>
<dbReference type="InterPro" id="IPR001005">
    <property type="entry name" value="SANT/Myb"/>
</dbReference>
<evidence type="ECO:0000313" key="4">
    <source>
        <dbReference type="EMBL" id="TKA73274.1"/>
    </source>
</evidence>
<dbReference type="OrthoDB" id="608866at2759"/>
<dbReference type="AlphaFoldDB" id="A0A4U0X9I2"/>
<accession>A0A4U0X9I2</accession>
<keyword evidence="6" id="KW-1185">Reference proteome</keyword>
<organism evidence="4 6">
    <name type="scientific">Cryomyces minteri</name>
    <dbReference type="NCBI Taxonomy" id="331657"/>
    <lineage>
        <taxon>Eukaryota</taxon>
        <taxon>Fungi</taxon>
        <taxon>Dikarya</taxon>
        <taxon>Ascomycota</taxon>
        <taxon>Pezizomycotina</taxon>
        <taxon>Dothideomycetes</taxon>
        <taxon>Dothideomycetes incertae sedis</taxon>
        <taxon>Cryomyces</taxon>
    </lineage>
</organism>
<dbReference type="EMBL" id="NAJN01000424">
    <property type="protein sequence ID" value="TKA73556.1"/>
    <property type="molecule type" value="Genomic_DNA"/>
</dbReference>
<dbReference type="InterPro" id="IPR052450">
    <property type="entry name" value="TRBD-Containing_Protein"/>
</dbReference>
<keyword evidence="1" id="KW-0539">Nucleus</keyword>
<dbReference type="SMART" id="SM00717">
    <property type="entry name" value="SANT"/>
    <property type="match status" value="1"/>
</dbReference>
<dbReference type="PROSITE" id="PS50090">
    <property type="entry name" value="MYB_LIKE"/>
    <property type="match status" value="1"/>
</dbReference>
<dbReference type="PANTHER" id="PTHR46734">
    <property type="entry name" value="TELOMERIC REPEAT-BINDING FACTOR 1 TERF1"/>
    <property type="match status" value="1"/>
</dbReference>
<dbReference type="STRING" id="331657.A0A4U0X9I2"/>
<protein>
    <recommendedName>
        <fullName evidence="3">Myb-like domain-containing protein</fullName>
    </recommendedName>
</protein>
<feature type="domain" description="Myb-like" evidence="3">
    <location>
        <begin position="224"/>
        <end position="279"/>
    </location>
</feature>
<evidence type="ECO:0000259" key="3">
    <source>
        <dbReference type="PROSITE" id="PS50090"/>
    </source>
</evidence>
<name>A0A4U0X9I2_9PEZI</name>
<gene>
    <name evidence="5" type="ORF">B0A49_04190</name>
    <name evidence="4" type="ORF">B0A49_05765</name>
</gene>
<evidence type="ECO:0000313" key="5">
    <source>
        <dbReference type="EMBL" id="TKA73556.1"/>
    </source>
</evidence>
<dbReference type="CDD" id="cd11660">
    <property type="entry name" value="SANT_TRF"/>
    <property type="match status" value="1"/>
</dbReference>
<feature type="compositionally biased region" description="Polar residues" evidence="2">
    <location>
        <begin position="43"/>
        <end position="73"/>
    </location>
</feature>
<sequence length="506" mass="54711">MSPAPAISSLLDDGFFEYPSFQLAPLYNPIRSSPGNRPHPVEPSTSDEAPATSTRKFSESANSGPSGALSSLRVTGPSDEVNEVNEVTAVQSLAIHDPIGSSGRGPKSAVPLAEVLNNENNNPHSSQEARSRKRCKLDRCEANDFVQLPKPPVKKSIRRPRIPPLLQGLHQPPPDAGLFPPITAEKPTRIVSGNPLVAVPPGDSGDHSVQEESQTRPDTQLFKSGKAKRKKWSEEETTHLLKGVAMFGIGSWKKILLHEDFSFHNRTAVDLKDSKRTAVHDECLLEKKILQYYVELRNIRGLGAEFGMIQTSDLPQGSLQICEIDSEPDIQRKTSAVEKSVVGSSSVAAKSKDTATTTALSTEATNLTGTGETQSALNLRTMSYLDQLFDDNVSLHDDDDKDASPITLDRSIVDRGTQNIAPMSQGIDPLMTLNAPKLPTIYSSTVIPSFPFPSSLLGDSSTSNNINHGRYRTVNLPPPGDLLSGLDGDGRSEPHAAAFTWESSIT</sequence>
<proteinExistence type="predicted"/>
<evidence type="ECO:0000256" key="2">
    <source>
        <dbReference type="SAM" id="MobiDB-lite"/>
    </source>
</evidence>
<feature type="compositionally biased region" description="Basic and acidic residues" evidence="2">
    <location>
        <begin position="204"/>
        <end position="215"/>
    </location>
</feature>
<dbReference type="Gene3D" id="1.10.246.220">
    <property type="match status" value="1"/>
</dbReference>
<feature type="region of interest" description="Disordered" evidence="2">
    <location>
        <begin position="201"/>
        <end position="229"/>
    </location>
</feature>
<evidence type="ECO:0000256" key="1">
    <source>
        <dbReference type="ARBA" id="ARBA00023242"/>
    </source>
</evidence>